<name>A0A6P8HKS0_ACTTE</name>
<gene>
    <name evidence="12" type="primary">LOC116292345</name>
</gene>
<keyword evidence="2" id="KW-0645">Protease</keyword>
<dbReference type="InterPro" id="IPR042089">
    <property type="entry name" value="Peptidase_M13_dom_2"/>
</dbReference>
<keyword evidence="8" id="KW-1133">Transmembrane helix</keyword>
<dbReference type="SUPFAM" id="SSF55486">
    <property type="entry name" value="Metalloproteases ('zincins'), catalytic domain"/>
    <property type="match status" value="1"/>
</dbReference>
<evidence type="ECO:0000256" key="1">
    <source>
        <dbReference type="ARBA" id="ARBA00001947"/>
    </source>
</evidence>
<keyword evidence="8" id="KW-0812">Transmembrane</keyword>
<dbReference type="AlphaFoldDB" id="A0A6P8HKS0"/>
<dbReference type="GO" id="GO:0004222">
    <property type="term" value="F:metalloendopeptidase activity"/>
    <property type="evidence" value="ECO:0007669"/>
    <property type="project" value="InterPro"/>
</dbReference>
<evidence type="ECO:0000256" key="8">
    <source>
        <dbReference type="SAM" id="Phobius"/>
    </source>
</evidence>
<evidence type="ECO:0000259" key="9">
    <source>
        <dbReference type="Pfam" id="PF01431"/>
    </source>
</evidence>
<dbReference type="Pfam" id="PF05649">
    <property type="entry name" value="Peptidase_M13_N"/>
    <property type="match status" value="1"/>
</dbReference>
<dbReference type="GO" id="GO:0016485">
    <property type="term" value="P:protein processing"/>
    <property type="evidence" value="ECO:0007669"/>
    <property type="project" value="TreeGrafter"/>
</dbReference>
<dbReference type="Gene3D" id="3.40.390.10">
    <property type="entry name" value="Collagenase (Catalytic Domain)"/>
    <property type="match status" value="1"/>
</dbReference>
<protein>
    <submittedName>
        <fullName evidence="12">Endothelin-converting enzyme homolog</fullName>
    </submittedName>
</protein>
<dbReference type="GO" id="GO:0005886">
    <property type="term" value="C:plasma membrane"/>
    <property type="evidence" value="ECO:0007669"/>
    <property type="project" value="TreeGrafter"/>
</dbReference>
<dbReference type="Pfam" id="PF01431">
    <property type="entry name" value="Peptidase_M13"/>
    <property type="match status" value="1"/>
</dbReference>
<comment type="cofactor">
    <cofactor evidence="1">
        <name>Zn(2+)</name>
        <dbReference type="ChEBI" id="CHEBI:29105"/>
    </cofactor>
</comment>
<dbReference type="Proteomes" id="UP000515163">
    <property type="component" value="Unplaced"/>
</dbReference>
<evidence type="ECO:0000259" key="10">
    <source>
        <dbReference type="Pfam" id="PF05649"/>
    </source>
</evidence>
<evidence type="ECO:0000256" key="3">
    <source>
        <dbReference type="ARBA" id="ARBA00022723"/>
    </source>
</evidence>
<reference evidence="12" key="1">
    <citation type="submission" date="2025-08" db="UniProtKB">
        <authorList>
            <consortium name="RefSeq"/>
        </authorList>
    </citation>
    <scope>IDENTIFICATION</scope>
    <source>
        <tissue evidence="12">Tentacle</tissue>
    </source>
</reference>
<sequence>MNDQKYSLNSDEEMNLNSHNGPYSPDAMIAPSSRNAGTVQASHSKRPRIFILIIVLLLVTCGVLILLYSLERGRRIKAENLNQEPHLKTLSNQICTTEHCIHTASATLKNLDKKVNPCDNFYMFSCGGWKQEHPIPDSMSSWDQVEEIKLQNIKTLRRLLESKETRDKYSQNPAVLKVYDFYDVCTNTTAIESTGMAPLNNTIAKYGSWNITNTGAQGSWDFVTTLSNIQRDLDIRPLFRINVYADEKNSNIHRIMIDQTSHAITRQSYLANTSYHFKVRDAYRELMIDIAILLGATSEAGPQLFEIFNFEKKLSEISLPKAERMDKSKLYTLMTIKKLTNHSDNQIDWLQILNKIFKDTSRSFKEDDEVVVLAVEYIKKLAKLLKDTPITVIRNYMMWQVIVELAPQLGSKTQSAFFRFNAVTDGSSGTIPPWKKCIKEMGVNTIGYPLGLVFIDEKFRKESLDVVSKLINDQREAFIANLQDLDWMDESTRQKAKEKAEAIRKNIGYPEYLRNPAELNKRYKELTVNKTSYFATLLNLRRFTVYKELSLIKEPVDKNRWIVPPQRVNAFYDRVTNKITFPAGFLQPPFFDKGFPRAVSYGGLGIVVAHEITHGFDSNGRLYDKSGDLFNWWTKESNDAFVRKSQCFVDQYSNITDYDMNLNGKQTLGENIADNGAIRQAYMAYKNWVSKNKEELRLPGMNYTNDQLFFISAAQVDCGTVLPQTAKKLIETATHSLSKW</sequence>
<dbReference type="RefSeq" id="XP_031555498.1">
    <property type="nucleotide sequence ID" value="XM_031699638.1"/>
</dbReference>
<evidence type="ECO:0000256" key="2">
    <source>
        <dbReference type="ARBA" id="ARBA00022670"/>
    </source>
</evidence>
<evidence type="ECO:0000313" key="12">
    <source>
        <dbReference type="RefSeq" id="XP_031555498.1"/>
    </source>
</evidence>
<keyword evidence="3" id="KW-0479">Metal-binding</keyword>
<dbReference type="OrthoDB" id="6475849at2759"/>
<dbReference type="CDD" id="cd08662">
    <property type="entry name" value="M13"/>
    <property type="match status" value="1"/>
</dbReference>
<evidence type="ECO:0000256" key="4">
    <source>
        <dbReference type="ARBA" id="ARBA00022801"/>
    </source>
</evidence>
<keyword evidence="11" id="KW-1185">Reference proteome</keyword>
<keyword evidence="5" id="KW-0862">Zinc</keyword>
<dbReference type="PANTHER" id="PTHR11733:SF240">
    <property type="entry name" value="GH14155P-RELATED"/>
    <property type="match status" value="1"/>
</dbReference>
<dbReference type="PANTHER" id="PTHR11733">
    <property type="entry name" value="ZINC METALLOPROTEASE FAMILY M13 NEPRILYSIN-RELATED"/>
    <property type="match status" value="1"/>
</dbReference>
<feature type="domain" description="Peptidase M13 N-terminal" evidence="10">
    <location>
        <begin position="117"/>
        <end position="510"/>
    </location>
</feature>
<evidence type="ECO:0000256" key="6">
    <source>
        <dbReference type="ARBA" id="ARBA00023049"/>
    </source>
</evidence>
<feature type="domain" description="Peptidase M13 C-terminal" evidence="9">
    <location>
        <begin position="569"/>
        <end position="739"/>
    </location>
</feature>
<dbReference type="InterPro" id="IPR024079">
    <property type="entry name" value="MetalloPept_cat_dom_sf"/>
</dbReference>
<dbReference type="InParanoid" id="A0A6P8HKS0"/>
<evidence type="ECO:0000256" key="5">
    <source>
        <dbReference type="ARBA" id="ARBA00022833"/>
    </source>
</evidence>
<dbReference type="KEGG" id="aten:116292345"/>
<dbReference type="InterPro" id="IPR008753">
    <property type="entry name" value="Peptidase_M13_N"/>
</dbReference>
<dbReference type="Gene3D" id="1.10.1380.10">
    <property type="entry name" value="Neutral endopeptidase , domain2"/>
    <property type="match status" value="1"/>
</dbReference>
<feature type="region of interest" description="Disordered" evidence="7">
    <location>
        <begin position="1"/>
        <end position="31"/>
    </location>
</feature>
<dbReference type="PROSITE" id="PS51885">
    <property type="entry name" value="NEPRILYSIN"/>
    <property type="match status" value="1"/>
</dbReference>
<dbReference type="InterPro" id="IPR000718">
    <property type="entry name" value="Peptidase_M13"/>
</dbReference>
<keyword evidence="6" id="KW-0482">Metalloprotease</keyword>
<feature type="non-terminal residue" evidence="12">
    <location>
        <position position="740"/>
    </location>
</feature>
<dbReference type="InterPro" id="IPR018497">
    <property type="entry name" value="Peptidase_M13_C"/>
</dbReference>
<dbReference type="PRINTS" id="PR00786">
    <property type="entry name" value="NEPRILYSIN"/>
</dbReference>
<evidence type="ECO:0000256" key="7">
    <source>
        <dbReference type="SAM" id="MobiDB-lite"/>
    </source>
</evidence>
<keyword evidence="4" id="KW-0378">Hydrolase</keyword>
<dbReference type="GeneID" id="116292345"/>
<proteinExistence type="predicted"/>
<evidence type="ECO:0000313" key="11">
    <source>
        <dbReference type="Proteomes" id="UP000515163"/>
    </source>
</evidence>
<accession>A0A6P8HKS0</accession>
<keyword evidence="8" id="KW-0472">Membrane</keyword>
<feature type="compositionally biased region" description="Polar residues" evidence="7">
    <location>
        <begin position="1"/>
        <end position="21"/>
    </location>
</feature>
<dbReference type="GO" id="GO:0046872">
    <property type="term" value="F:metal ion binding"/>
    <property type="evidence" value="ECO:0007669"/>
    <property type="project" value="UniProtKB-KW"/>
</dbReference>
<organism evidence="11 12">
    <name type="scientific">Actinia tenebrosa</name>
    <name type="common">Australian red waratah sea anemone</name>
    <dbReference type="NCBI Taxonomy" id="6105"/>
    <lineage>
        <taxon>Eukaryota</taxon>
        <taxon>Metazoa</taxon>
        <taxon>Cnidaria</taxon>
        <taxon>Anthozoa</taxon>
        <taxon>Hexacorallia</taxon>
        <taxon>Actiniaria</taxon>
        <taxon>Actiniidae</taxon>
        <taxon>Actinia</taxon>
    </lineage>
</organism>
<feature type="transmembrane region" description="Helical" evidence="8">
    <location>
        <begin position="49"/>
        <end position="70"/>
    </location>
</feature>